<feature type="compositionally biased region" description="Basic and acidic residues" evidence="1">
    <location>
        <begin position="481"/>
        <end position="490"/>
    </location>
</feature>
<gene>
    <name evidence="3" type="ORF">ADUPG1_009699</name>
</gene>
<dbReference type="Pfam" id="PF01467">
    <property type="entry name" value="CTP_transf_like"/>
    <property type="match status" value="1"/>
</dbReference>
<feature type="compositionally biased region" description="Polar residues" evidence="1">
    <location>
        <begin position="460"/>
        <end position="469"/>
    </location>
</feature>
<feature type="compositionally biased region" description="Low complexity" evidence="1">
    <location>
        <begin position="446"/>
        <end position="459"/>
    </location>
</feature>
<dbReference type="Gene3D" id="3.40.50.620">
    <property type="entry name" value="HUPs"/>
    <property type="match status" value="1"/>
</dbReference>
<sequence length="795" mass="89268">MAEKITLIRLPLPHIPHNGYSIHEIKDVYHGPKFNKVALGGTFDRLHDGHRALLSAAVHLTKDDGSIVVGIASGSLLSKKEHKKLIQPIEKRIFSAKSYLHAVSESKPIKIIPTPLYDRTGSLVTDPEIDCLIASEETASAIGFIDSERKKKFFPDLTYAIIPILMNEHGQKISSSLKRGEVSVMVPLSTTKPEFVYHTQSDSGIRQKKFAVSRSISAYQPITPIPNLRAEYLERPKDIFISKSKTKFHVDLEESVRQNSTLASRPYRERIDQQPPENFVGIESKPIWDASVEKLDRGAIIAESTKKAQESTKKIFKKLLQEGYIPPHEREALRVARKRERETVRILSKELENEAYDRMLKAQGLRVTAPVDRQYEDERETEELLKHSNWTKYYASSAQEKNGFYQGTSGKIGGKRGVGTRKSAAWAQAIDEERKYRRDSEGEDASSQSSSMQPTSTTTEATVPQSFRSSGAIVGSSLSKHSSDVIKKDEDAMDDTAMSPPQGDVTHRSRRRLGTRGQDLVRRVYELNANIPSVSGIRDDVLKRTVTSHVVTSGAAAAAALASGDGRETADAYHSMLQALAGNPTKIAAEKGLPTWCGGVFHSEEVMAAEEDGDSSLPLPKGMRYKNLREQKTIEEEEKKSKIEYVEEEIEEEVSVEDEFGNSTKQLVKSTVKKVKKKKFEPTPIKLWQEIEEEVSVEDEFGNSTKQLVKSTVKKVKKKKFEPTPIKLWRSETQEPLRKLRITPHVSTTKLYAPKAVMWEHPGCFAFIGAMGESAWSCCFEERFLNTQPFSPRRQ</sequence>
<reference evidence="3" key="1">
    <citation type="submission" date="2022-03" db="EMBL/GenBank/DDBJ databases">
        <title>Draft genome sequence of Aduncisulcus paluster, a free-living microaerophilic Fornicata.</title>
        <authorList>
            <person name="Yuyama I."/>
            <person name="Kume K."/>
            <person name="Tamura T."/>
            <person name="Inagaki Y."/>
            <person name="Hashimoto T."/>
        </authorList>
    </citation>
    <scope>NUCLEOTIDE SEQUENCE</scope>
    <source>
        <strain evidence="3">NY0171</strain>
    </source>
</reference>
<dbReference type="PANTHER" id="PTHR10695:SF46">
    <property type="entry name" value="BIFUNCTIONAL COENZYME A SYNTHASE-RELATED"/>
    <property type="match status" value="1"/>
</dbReference>
<organism evidence="3 4">
    <name type="scientific">Aduncisulcus paluster</name>
    <dbReference type="NCBI Taxonomy" id="2918883"/>
    <lineage>
        <taxon>Eukaryota</taxon>
        <taxon>Metamonada</taxon>
        <taxon>Carpediemonas-like organisms</taxon>
        <taxon>Aduncisulcus</taxon>
    </lineage>
</organism>
<dbReference type="PANTHER" id="PTHR10695">
    <property type="entry name" value="DEPHOSPHO-COA KINASE-RELATED"/>
    <property type="match status" value="1"/>
</dbReference>
<name>A0ABQ5KWH2_9EUKA</name>
<dbReference type="EMBL" id="BQXS01011303">
    <property type="protein sequence ID" value="GKT36798.1"/>
    <property type="molecule type" value="Genomic_DNA"/>
</dbReference>
<evidence type="ECO:0000259" key="2">
    <source>
        <dbReference type="Pfam" id="PF01467"/>
    </source>
</evidence>
<dbReference type="InterPro" id="IPR014729">
    <property type="entry name" value="Rossmann-like_a/b/a_fold"/>
</dbReference>
<feature type="region of interest" description="Disordered" evidence="1">
    <location>
        <begin position="403"/>
        <end position="515"/>
    </location>
</feature>
<proteinExistence type="predicted"/>
<keyword evidence="4" id="KW-1185">Reference proteome</keyword>
<dbReference type="InterPro" id="IPR004821">
    <property type="entry name" value="Cyt_trans-like"/>
</dbReference>
<protein>
    <recommendedName>
        <fullName evidence="2">Cytidyltransferase-like domain-containing protein</fullName>
    </recommendedName>
</protein>
<comment type="caution">
    <text evidence="3">The sequence shown here is derived from an EMBL/GenBank/DDBJ whole genome shotgun (WGS) entry which is preliminary data.</text>
</comment>
<dbReference type="SUPFAM" id="SSF52374">
    <property type="entry name" value="Nucleotidylyl transferase"/>
    <property type="match status" value="1"/>
</dbReference>
<feature type="domain" description="Cytidyltransferase-like" evidence="2">
    <location>
        <begin position="39"/>
        <end position="177"/>
    </location>
</feature>
<feature type="compositionally biased region" description="Basic and acidic residues" evidence="1">
    <location>
        <begin position="431"/>
        <end position="440"/>
    </location>
</feature>
<evidence type="ECO:0000313" key="3">
    <source>
        <dbReference type="EMBL" id="GKT36798.1"/>
    </source>
</evidence>
<accession>A0ABQ5KWH2</accession>
<evidence type="ECO:0000256" key="1">
    <source>
        <dbReference type="SAM" id="MobiDB-lite"/>
    </source>
</evidence>
<dbReference type="Proteomes" id="UP001057375">
    <property type="component" value="Unassembled WGS sequence"/>
</dbReference>
<evidence type="ECO:0000313" key="4">
    <source>
        <dbReference type="Proteomes" id="UP001057375"/>
    </source>
</evidence>